<dbReference type="EMBL" id="KN832976">
    <property type="protein sequence ID" value="KIM88617.1"/>
    <property type="molecule type" value="Genomic_DNA"/>
</dbReference>
<protein>
    <recommendedName>
        <fullName evidence="3">RRM domain-containing protein</fullName>
    </recommendedName>
</protein>
<feature type="compositionally biased region" description="Polar residues" evidence="2">
    <location>
        <begin position="456"/>
        <end position="465"/>
    </location>
</feature>
<proteinExistence type="predicted"/>
<dbReference type="STRING" id="765440.A0A0C3CFX6"/>
<feature type="region of interest" description="Disordered" evidence="2">
    <location>
        <begin position="451"/>
        <end position="496"/>
    </location>
</feature>
<feature type="compositionally biased region" description="Polar residues" evidence="2">
    <location>
        <begin position="1"/>
        <end position="11"/>
    </location>
</feature>
<reference evidence="4 5" key="1">
    <citation type="submission" date="2014-04" db="EMBL/GenBank/DDBJ databases">
        <authorList>
            <consortium name="DOE Joint Genome Institute"/>
            <person name="Kuo A."/>
            <person name="Tarkka M."/>
            <person name="Buscot F."/>
            <person name="Kohler A."/>
            <person name="Nagy L.G."/>
            <person name="Floudas D."/>
            <person name="Copeland A."/>
            <person name="Barry K.W."/>
            <person name="Cichocki N."/>
            <person name="Veneault-Fourrey C."/>
            <person name="LaButti K."/>
            <person name="Lindquist E.A."/>
            <person name="Lipzen A."/>
            <person name="Lundell T."/>
            <person name="Morin E."/>
            <person name="Murat C."/>
            <person name="Sun H."/>
            <person name="Tunlid A."/>
            <person name="Henrissat B."/>
            <person name="Grigoriev I.V."/>
            <person name="Hibbett D.S."/>
            <person name="Martin F."/>
            <person name="Nordberg H.P."/>
            <person name="Cantor M.N."/>
            <person name="Hua S.X."/>
        </authorList>
    </citation>
    <scope>NUCLEOTIDE SEQUENCE [LARGE SCALE GENOMIC DNA]</scope>
    <source>
        <strain evidence="4 5">F 1598</strain>
    </source>
</reference>
<gene>
    <name evidence="4" type="ORF">PILCRDRAFT_2826</name>
</gene>
<feature type="compositionally biased region" description="Polar residues" evidence="2">
    <location>
        <begin position="31"/>
        <end position="40"/>
    </location>
</feature>
<dbReference type="SMART" id="SM00360">
    <property type="entry name" value="RRM"/>
    <property type="match status" value="2"/>
</dbReference>
<dbReference type="PANTHER" id="PTHR23147">
    <property type="entry name" value="SERINE/ARGININE RICH SPLICING FACTOR"/>
    <property type="match status" value="1"/>
</dbReference>
<feature type="compositionally biased region" description="Basic and acidic residues" evidence="2">
    <location>
        <begin position="258"/>
        <end position="280"/>
    </location>
</feature>
<evidence type="ECO:0000313" key="4">
    <source>
        <dbReference type="EMBL" id="KIM88617.1"/>
    </source>
</evidence>
<feature type="region of interest" description="Disordered" evidence="2">
    <location>
        <begin position="903"/>
        <end position="922"/>
    </location>
</feature>
<evidence type="ECO:0000313" key="5">
    <source>
        <dbReference type="Proteomes" id="UP000054166"/>
    </source>
</evidence>
<organism evidence="4 5">
    <name type="scientific">Piloderma croceum (strain F 1598)</name>
    <dbReference type="NCBI Taxonomy" id="765440"/>
    <lineage>
        <taxon>Eukaryota</taxon>
        <taxon>Fungi</taxon>
        <taxon>Dikarya</taxon>
        <taxon>Basidiomycota</taxon>
        <taxon>Agaricomycotina</taxon>
        <taxon>Agaricomycetes</taxon>
        <taxon>Agaricomycetidae</taxon>
        <taxon>Atheliales</taxon>
        <taxon>Atheliaceae</taxon>
        <taxon>Piloderma</taxon>
    </lineage>
</organism>
<dbReference type="PROSITE" id="PS50102">
    <property type="entry name" value="RRM"/>
    <property type="match status" value="2"/>
</dbReference>
<name>A0A0C3CFX6_PILCF</name>
<dbReference type="InParanoid" id="A0A0C3CFX6"/>
<dbReference type="Pfam" id="PF00076">
    <property type="entry name" value="RRM_1"/>
    <property type="match status" value="1"/>
</dbReference>
<reference evidence="5" key="2">
    <citation type="submission" date="2015-01" db="EMBL/GenBank/DDBJ databases">
        <title>Evolutionary Origins and Diversification of the Mycorrhizal Mutualists.</title>
        <authorList>
            <consortium name="DOE Joint Genome Institute"/>
            <consortium name="Mycorrhizal Genomics Consortium"/>
            <person name="Kohler A."/>
            <person name="Kuo A."/>
            <person name="Nagy L.G."/>
            <person name="Floudas D."/>
            <person name="Copeland A."/>
            <person name="Barry K.W."/>
            <person name="Cichocki N."/>
            <person name="Veneault-Fourrey C."/>
            <person name="LaButti K."/>
            <person name="Lindquist E.A."/>
            <person name="Lipzen A."/>
            <person name="Lundell T."/>
            <person name="Morin E."/>
            <person name="Murat C."/>
            <person name="Riley R."/>
            <person name="Ohm R."/>
            <person name="Sun H."/>
            <person name="Tunlid A."/>
            <person name="Henrissat B."/>
            <person name="Grigoriev I.V."/>
            <person name="Hibbett D.S."/>
            <person name="Martin F."/>
        </authorList>
    </citation>
    <scope>NUCLEOTIDE SEQUENCE [LARGE SCALE GENOMIC DNA]</scope>
    <source>
        <strain evidence="5">F 1598</strain>
    </source>
</reference>
<dbReference type="InterPro" id="IPR000504">
    <property type="entry name" value="RRM_dom"/>
</dbReference>
<dbReference type="OrthoDB" id="410044at2759"/>
<evidence type="ECO:0000256" key="2">
    <source>
        <dbReference type="SAM" id="MobiDB-lite"/>
    </source>
</evidence>
<feature type="region of interest" description="Disordered" evidence="2">
    <location>
        <begin position="249"/>
        <end position="280"/>
    </location>
</feature>
<feature type="compositionally biased region" description="Polar residues" evidence="2">
    <location>
        <begin position="812"/>
        <end position="821"/>
    </location>
</feature>
<dbReference type="Proteomes" id="UP000054166">
    <property type="component" value="Unassembled WGS sequence"/>
</dbReference>
<feature type="region of interest" description="Disordered" evidence="2">
    <location>
        <begin position="787"/>
        <end position="851"/>
    </location>
</feature>
<dbReference type="InterPro" id="IPR035979">
    <property type="entry name" value="RBD_domain_sf"/>
</dbReference>
<dbReference type="SUPFAM" id="SSF54928">
    <property type="entry name" value="RNA-binding domain, RBD"/>
    <property type="match status" value="2"/>
</dbReference>
<feature type="domain" description="RRM" evidence="3">
    <location>
        <begin position="611"/>
        <end position="691"/>
    </location>
</feature>
<dbReference type="GO" id="GO:0003723">
    <property type="term" value="F:RNA binding"/>
    <property type="evidence" value="ECO:0007669"/>
    <property type="project" value="UniProtKB-UniRule"/>
</dbReference>
<dbReference type="InterPro" id="IPR012677">
    <property type="entry name" value="Nucleotide-bd_a/b_plait_sf"/>
</dbReference>
<accession>A0A0C3CFX6</accession>
<evidence type="ECO:0000259" key="3">
    <source>
        <dbReference type="PROSITE" id="PS50102"/>
    </source>
</evidence>
<keyword evidence="5" id="KW-1185">Reference proteome</keyword>
<dbReference type="AlphaFoldDB" id="A0A0C3CFX6"/>
<feature type="domain" description="RRM" evidence="3">
    <location>
        <begin position="64"/>
        <end position="146"/>
    </location>
</feature>
<dbReference type="HOGENOM" id="CLU_009048_0_0_1"/>
<feature type="region of interest" description="Disordered" evidence="2">
    <location>
        <begin position="1"/>
        <end position="63"/>
    </location>
</feature>
<feature type="compositionally biased region" description="Polar residues" evidence="2">
    <location>
        <begin position="788"/>
        <end position="803"/>
    </location>
</feature>
<sequence length="1131" mass="124127">MPQNILSQPRTWGTRFDSFISSDASPPRSPQIETTKTTDASDVATERVSDDTPRPKDQRMPHDASIFVGSLPTNIDQVELSRLLSEHLNEHAEVKYIKVIRDSKGGVCAFVQCEDASSAARLIHVLNTAPVKPFLGRYLRYEPARAFRTLLVSYRTPVQYVDAEASAGDISHERKRVELELPSMMKIWRNRNSKYLSILYNNEAATSESSQDDYAASRGCGLYLSPIMFDADTIHKIALTFGPVENFTSYTSQTDGSEDTHNDKFDEKKSYPPPHDGPRTDVMDSGCWEIKWGHRDDAVSALITLRRVPHLTVTWAHQPNLFSFEQQLSSPHASHLSHPSGFPYPTHIASQSSPMRVVGSAGFFNSATPPPSVKPFVLPLPPTAGEKRNLTILTSKIPTSILPNDVFSSNSASTAIEDEWNLVQSCDGVAPVSPSPSSTVSTKNLSTYIPSRAQKSEMSPTQKQLGLTDKDFPPLGPSKSEQKTGSGCWGDRKLPKNDNEMTAELLSVGSTSPQLSTLTTPHASNIEIPTVEVPETVQISVDEEGQELDIPPTPEFGMSPNTPKTTGSMMFPHTPSTSTFDIRSAAPKDAAKFTPSYFREEVRGDSEIDPTSIFVGGLEMNGPHAWDEERVRCFFSKFGGVEDVKVVFPNNGRSAFAFVKFDNTDAPARAVFQEHNRLHNGRPMRVQLRDHNPSRGIAWRYGRGRGRYPHSSLPRHYLDSTGIVSQETSLEKDGNGELQVQILEADSTEEGNITPAVVTYPTLLEHSGTDVNNTEISAESFNRFEDMVSSSPDGQVNVQTPEPTSVEYPRSRQASPRSSITKEIPSQYGAQDWNHGTDSSAPLTPAPSSYASSASAATSSISYPVSNMGYYQPQSWMPTFAQQFPVPVPFIAGYPGYPMPSQHVSQSFTSSSGSESSAQNPGVQVPWASNGGVYPHFVPYSAYTQPQQQQQPNTQAPLVTTGFIQGEQGTLIPVYQPEALDQYMTSGVHPPALPSQSQTQNLSPWRQYPQPPSFPFIAVPPMTNQTPAHPGWMPSQPPLVFSSSQPSGTTAFRGVGRMNQSGQHHTSTRRHRQSTYDRNIPARPLHTRYAVGGMNNIEQAFNGDHGNVFAPHLAFSGMAGAGSWNQWNGGH</sequence>
<dbReference type="Gene3D" id="3.30.70.330">
    <property type="match status" value="2"/>
</dbReference>
<feature type="compositionally biased region" description="Low complexity" evidence="2">
    <location>
        <begin position="903"/>
        <end position="919"/>
    </location>
</feature>
<keyword evidence="1" id="KW-0694">RNA-binding</keyword>
<feature type="compositionally biased region" description="Low complexity" evidence="2">
    <location>
        <begin position="839"/>
        <end position="851"/>
    </location>
</feature>
<evidence type="ECO:0000256" key="1">
    <source>
        <dbReference type="PROSITE-ProRule" id="PRU00176"/>
    </source>
</evidence>
<feature type="compositionally biased region" description="Basic and acidic residues" evidence="2">
    <location>
        <begin position="44"/>
        <end position="62"/>
    </location>
</feature>
<dbReference type="InterPro" id="IPR050907">
    <property type="entry name" value="SRSF"/>
</dbReference>